<evidence type="ECO:0000259" key="1">
    <source>
        <dbReference type="PROSITE" id="PS51186"/>
    </source>
</evidence>
<dbReference type="RefSeq" id="WP_050726647.1">
    <property type="nucleotide sequence ID" value="NZ_CP012332.1"/>
</dbReference>
<sequence length="176" mass="18892">MDASRPVTLHTARLRLVPCSPAVARAADSGGAAAVEALLRVHVDPSWPSPDLREVLLGHAEAIEADPALWCWGLWLVLDGRARNLVGDVGFKGPPDSTGTVEVGYGIVPPFRRRGLAVEAVRALIEWSDIQPGVEMIAARCFASNAGSIGVLEHLGFRRCGGDEAILEWELLRPFP</sequence>
<dbReference type="Proteomes" id="UP000055590">
    <property type="component" value="Chromosome"/>
</dbReference>
<dbReference type="PANTHER" id="PTHR43441">
    <property type="entry name" value="RIBOSOMAL-PROTEIN-SERINE ACETYLTRANSFERASE"/>
    <property type="match status" value="1"/>
</dbReference>
<dbReference type="GO" id="GO:1990189">
    <property type="term" value="F:protein N-terminal-serine acetyltransferase activity"/>
    <property type="evidence" value="ECO:0007669"/>
    <property type="project" value="TreeGrafter"/>
</dbReference>
<evidence type="ECO:0000313" key="2">
    <source>
        <dbReference type="EMBL" id="AKU92481.1"/>
    </source>
</evidence>
<keyword evidence="3" id="KW-1185">Reference proteome</keyword>
<evidence type="ECO:0000313" key="3">
    <source>
        <dbReference type="Proteomes" id="UP000055590"/>
    </source>
</evidence>
<dbReference type="AlphaFoldDB" id="A0A0K1PGD6"/>
<accession>A0A0K1PGD6</accession>
<dbReference type="InterPro" id="IPR051908">
    <property type="entry name" value="Ribosomal_N-acetyltransferase"/>
</dbReference>
<dbReference type="KEGG" id="vin:AKJ08_2868"/>
<dbReference type="STRING" id="1391653.AKJ08_2868"/>
<feature type="domain" description="N-acetyltransferase" evidence="1">
    <location>
        <begin position="22"/>
        <end position="176"/>
    </location>
</feature>
<gene>
    <name evidence="2" type="ORF">AKJ08_2868</name>
</gene>
<dbReference type="Pfam" id="PF13302">
    <property type="entry name" value="Acetyltransf_3"/>
    <property type="match status" value="1"/>
</dbReference>
<dbReference type="Gene3D" id="3.40.630.30">
    <property type="match status" value="1"/>
</dbReference>
<dbReference type="GO" id="GO:0008999">
    <property type="term" value="F:protein-N-terminal-alanine acetyltransferase activity"/>
    <property type="evidence" value="ECO:0007669"/>
    <property type="project" value="TreeGrafter"/>
</dbReference>
<name>A0A0K1PGD6_9BACT</name>
<reference evidence="2 3" key="1">
    <citation type="submission" date="2015-08" db="EMBL/GenBank/DDBJ databases">
        <authorList>
            <person name="Babu N.S."/>
            <person name="Beckwith C.J."/>
            <person name="Beseler K.G."/>
            <person name="Brison A."/>
            <person name="Carone J.V."/>
            <person name="Caskin T.P."/>
            <person name="Diamond M."/>
            <person name="Durham M.E."/>
            <person name="Foxe J.M."/>
            <person name="Go M."/>
            <person name="Henderson B.A."/>
            <person name="Jones I.B."/>
            <person name="McGettigan J.A."/>
            <person name="Micheletti S.J."/>
            <person name="Nasrallah M.E."/>
            <person name="Ortiz D."/>
            <person name="Piller C.R."/>
            <person name="Privatt S.R."/>
            <person name="Schneider S.L."/>
            <person name="Sharp S."/>
            <person name="Smith T.C."/>
            <person name="Stanton J.D."/>
            <person name="Ullery H.E."/>
            <person name="Wilson R.J."/>
            <person name="Serrano M.G."/>
            <person name="Buck G."/>
            <person name="Lee V."/>
            <person name="Wang Y."/>
            <person name="Carvalho R."/>
            <person name="Voegtly L."/>
            <person name="Shi R."/>
            <person name="Duckworth R."/>
            <person name="Johnson A."/>
            <person name="Loviza R."/>
            <person name="Walstead R."/>
            <person name="Shah Z."/>
            <person name="Kiflezghi M."/>
            <person name="Wade K."/>
            <person name="Ball S.L."/>
            <person name="Bradley K.W."/>
            <person name="Asai D.J."/>
            <person name="Bowman C.A."/>
            <person name="Russell D.A."/>
            <person name="Pope W.H."/>
            <person name="Jacobs-Sera D."/>
            <person name="Hendrix R.W."/>
            <person name="Hatfull G.F."/>
        </authorList>
    </citation>
    <scope>NUCLEOTIDE SEQUENCE [LARGE SCALE GENOMIC DNA]</scope>
    <source>
        <strain evidence="2 3">DSM 27710</strain>
    </source>
</reference>
<dbReference type="PROSITE" id="PS51186">
    <property type="entry name" value="GNAT"/>
    <property type="match status" value="1"/>
</dbReference>
<dbReference type="EMBL" id="CP012332">
    <property type="protein sequence ID" value="AKU92481.1"/>
    <property type="molecule type" value="Genomic_DNA"/>
</dbReference>
<keyword evidence="2" id="KW-0808">Transferase</keyword>
<dbReference type="OrthoDB" id="452315at2"/>
<dbReference type="SUPFAM" id="SSF55729">
    <property type="entry name" value="Acyl-CoA N-acyltransferases (Nat)"/>
    <property type="match status" value="1"/>
</dbReference>
<organism evidence="2 3">
    <name type="scientific">Vulgatibacter incomptus</name>
    <dbReference type="NCBI Taxonomy" id="1391653"/>
    <lineage>
        <taxon>Bacteria</taxon>
        <taxon>Pseudomonadati</taxon>
        <taxon>Myxococcota</taxon>
        <taxon>Myxococcia</taxon>
        <taxon>Myxococcales</taxon>
        <taxon>Cystobacterineae</taxon>
        <taxon>Vulgatibacteraceae</taxon>
        <taxon>Vulgatibacter</taxon>
    </lineage>
</organism>
<dbReference type="InterPro" id="IPR016181">
    <property type="entry name" value="Acyl_CoA_acyltransferase"/>
</dbReference>
<protein>
    <submittedName>
        <fullName evidence="2">Acetyltransferase, GNAT family</fullName>
    </submittedName>
</protein>
<proteinExistence type="predicted"/>
<dbReference type="InterPro" id="IPR000182">
    <property type="entry name" value="GNAT_dom"/>
</dbReference>
<dbReference type="GO" id="GO:0005737">
    <property type="term" value="C:cytoplasm"/>
    <property type="evidence" value="ECO:0007669"/>
    <property type="project" value="TreeGrafter"/>
</dbReference>
<dbReference type="PANTHER" id="PTHR43441:SF6">
    <property type="entry name" value="N-ACETYLTRANSFERASE DOMAIN-CONTAINING PROTEIN"/>
    <property type="match status" value="1"/>
</dbReference>